<dbReference type="EMBL" id="PVZC01000005">
    <property type="protein sequence ID" value="PRX97831.1"/>
    <property type="molecule type" value="Genomic_DNA"/>
</dbReference>
<organism evidence="10 11">
    <name type="scientific">Allonocardiopsis opalescens</name>
    <dbReference type="NCBI Taxonomy" id="1144618"/>
    <lineage>
        <taxon>Bacteria</taxon>
        <taxon>Bacillati</taxon>
        <taxon>Actinomycetota</taxon>
        <taxon>Actinomycetes</taxon>
        <taxon>Streptosporangiales</taxon>
        <taxon>Allonocardiopsis</taxon>
    </lineage>
</organism>
<evidence type="ECO:0000259" key="8">
    <source>
        <dbReference type="Pfam" id="PF02687"/>
    </source>
</evidence>
<keyword evidence="3 7" id="KW-0812">Transmembrane</keyword>
<keyword evidence="11" id="KW-1185">Reference proteome</keyword>
<evidence type="ECO:0000313" key="11">
    <source>
        <dbReference type="Proteomes" id="UP000237846"/>
    </source>
</evidence>
<dbReference type="Pfam" id="PF02687">
    <property type="entry name" value="FtsX"/>
    <property type="match status" value="2"/>
</dbReference>
<evidence type="ECO:0000256" key="7">
    <source>
        <dbReference type="SAM" id="Phobius"/>
    </source>
</evidence>
<proteinExistence type="inferred from homology"/>
<protein>
    <submittedName>
        <fullName evidence="10">Putative ABC transport system permease protein</fullName>
    </submittedName>
</protein>
<gene>
    <name evidence="10" type="ORF">CLV72_105181</name>
</gene>
<dbReference type="InterPro" id="IPR025857">
    <property type="entry name" value="MacB_PCD"/>
</dbReference>
<evidence type="ECO:0000256" key="1">
    <source>
        <dbReference type="ARBA" id="ARBA00004651"/>
    </source>
</evidence>
<dbReference type="GO" id="GO:0005886">
    <property type="term" value="C:plasma membrane"/>
    <property type="evidence" value="ECO:0007669"/>
    <property type="project" value="UniProtKB-SubCell"/>
</dbReference>
<evidence type="ECO:0000256" key="4">
    <source>
        <dbReference type="ARBA" id="ARBA00022989"/>
    </source>
</evidence>
<dbReference type="InterPro" id="IPR050250">
    <property type="entry name" value="Macrolide_Exporter_MacB"/>
</dbReference>
<keyword evidence="2" id="KW-1003">Cell membrane</keyword>
<feature type="transmembrane region" description="Helical" evidence="7">
    <location>
        <begin position="307"/>
        <end position="333"/>
    </location>
</feature>
<feature type="transmembrane region" description="Helical" evidence="7">
    <location>
        <begin position="407"/>
        <end position="425"/>
    </location>
</feature>
<feature type="transmembrane region" description="Helical" evidence="7">
    <location>
        <begin position="496"/>
        <end position="516"/>
    </location>
</feature>
<feature type="transmembrane region" description="Helical" evidence="7">
    <location>
        <begin position="717"/>
        <end position="745"/>
    </location>
</feature>
<sequence length="850" mass="85440">MLRTTLAGLRAHRLRLLLTGLAITLGVAFVSGTFVLTDMMGASVSRQLAGSADRFDVIVLPGESEEGAERTEDPAIPADVLAEVGAVPGVAAAAGEIVAQTPLLDADGRAIGFMPTYGVSLPADPELLRYPVVEGTVPTADDEVALDTGTAEDTGFAVGDRVEVLDADQERHGFTVTGLIDLGANAMAAIGGGVGFAPATAERMAGGGDFAEIHVLGAGGDPAELRDAVAAALGGGYEVVTGAERAAALVEASGGDNQVLAIGLLLFALVALFVAGLVIYNTFTILVAQRTRELALLRCVGAERAQVFGAVLLEAAVVGLLASAVGVAAGIGLGAGGYAALSAVQGDTPIAPVIGWHTVLVGLVAGTVVTVVAALLPARRATTIAPVAALRSQPETDEGRRAGAVRIGLAALFAAGGTALTWYGIVLGTGGTLEPGMLLVAAGGIVSFLGVLAIGPNLVAGLVRLLGWAPARLLGVPTRLAVANTRRNPRRAATTTVALTVGVTLITLFAVVTASLRASYDQALEDRYPVDVLAQPQMSAEGAIPREVAAGLRADPAVRSVVEVRSAEARLDGTEQRVAALDGAELADIATGAVAGDPAGLGPGTVAVAEDVAAAEGLSVGDTVALDGGGGTGELTVVAVLEPMDLPVPGVVLAGTDFDRYFGADHPAERLLVSSADREDSSAAEAAVSGALAELPAIQVQTVDVMRQEMTAALDQLLLVMAGLVGLAVVIALFGIANTLTLSVVERTRESAMLRALGLTRGQLRRMLLVEAVLISVIGALIGVVLGVVFGWAAVVTAFTSTMSGEVLTTVPAGQIGVFLAVAALAGVLASVLPARRAARDSVVAALAGE</sequence>
<evidence type="ECO:0000256" key="5">
    <source>
        <dbReference type="ARBA" id="ARBA00023136"/>
    </source>
</evidence>
<feature type="transmembrane region" description="Helical" evidence="7">
    <location>
        <begin position="437"/>
        <end position="463"/>
    </location>
</feature>
<comment type="similarity">
    <text evidence="6">Belongs to the ABC-4 integral membrane protein family.</text>
</comment>
<reference evidence="10 11" key="1">
    <citation type="submission" date="2018-03" db="EMBL/GenBank/DDBJ databases">
        <title>Genomic Encyclopedia of Archaeal and Bacterial Type Strains, Phase II (KMG-II): from individual species to whole genera.</title>
        <authorList>
            <person name="Goeker M."/>
        </authorList>
    </citation>
    <scope>NUCLEOTIDE SEQUENCE [LARGE SCALE GENOMIC DNA]</scope>
    <source>
        <strain evidence="10 11">DSM 45601</strain>
    </source>
</reference>
<evidence type="ECO:0000259" key="9">
    <source>
        <dbReference type="Pfam" id="PF12704"/>
    </source>
</evidence>
<keyword evidence="4 7" id="KW-1133">Transmembrane helix</keyword>
<dbReference type="RefSeq" id="WP_106247527.1">
    <property type="nucleotide sequence ID" value="NZ_PVZC01000005.1"/>
</dbReference>
<dbReference type="PANTHER" id="PTHR30572:SF4">
    <property type="entry name" value="ABC TRANSPORTER PERMEASE YTRF"/>
    <property type="match status" value="1"/>
</dbReference>
<accession>A0A2T0Q230</accession>
<comment type="caution">
    <text evidence="10">The sequence shown here is derived from an EMBL/GenBank/DDBJ whole genome shotgun (WGS) entry which is preliminary data.</text>
</comment>
<dbReference type="AlphaFoldDB" id="A0A2T0Q230"/>
<keyword evidence="5 7" id="KW-0472">Membrane</keyword>
<dbReference type="GO" id="GO:0022857">
    <property type="term" value="F:transmembrane transporter activity"/>
    <property type="evidence" value="ECO:0007669"/>
    <property type="project" value="TreeGrafter"/>
</dbReference>
<dbReference type="OrthoDB" id="9780560at2"/>
<feature type="domain" description="MacB-like periplasmic core" evidence="9">
    <location>
        <begin position="493"/>
        <end position="689"/>
    </location>
</feature>
<feature type="domain" description="MacB-like periplasmic core" evidence="9">
    <location>
        <begin position="17"/>
        <end position="229"/>
    </location>
</feature>
<comment type="subcellular location">
    <subcellularLocation>
        <location evidence="1">Cell membrane</location>
        <topology evidence="1">Multi-pass membrane protein</topology>
    </subcellularLocation>
</comment>
<feature type="domain" description="ABC3 transporter permease C-terminal" evidence="8">
    <location>
        <begin position="724"/>
        <end position="842"/>
    </location>
</feature>
<name>A0A2T0Q230_9ACTN</name>
<evidence type="ECO:0000256" key="2">
    <source>
        <dbReference type="ARBA" id="ARBA00022475"/>
    </source>
</evidence>
<evidence type="ECO:0000256" key="6">
    <source>
        <dbReference type="ARBA" id="ARBA00038076"/>
    </source>
</evidence>
<feature type="transmembrane region" description="Helical" evidence="7">
    <location>
        <begin position="813"/>
        <end position="833"/>
    </location>
</feature>
<dbReference type="Pfam" id="PF12704">
    <property type="entry name" value="MacB_PCD"/>
    <property type="match status" value="2"/>
</dbReference>
<feature type="domain" description="ABC3 transporter permease C-terminal" evidence="8">
    <location>
        <begin position="266"/>
        <end position="386"/>
    </location>
</feature>
<dbReference type="PANTHER" id="PTHR30572">
    <property type="entry name" value="MEMBRANE COMPONENT OF TRANSPORTER-RELATED"/>
    <property type="match status" value="1"/>
</dbReference>
<feature type="transmembrane region" description="Helical" evidence="7">
    <location>
        <begin position="353"/>
        <end position="376"/>
    </location>
</feature>
<evidence type="ECO:0000313" key="10">
    <source>
        <dbReference type="EMBL" id="PRX97831.1"/>
    </source>
</evidence>
<feature type="transmembrane region" description="Helical" evidence="7">
    <location>
        <begin position="766"/>
        <end position="793"/>
    </location>
</feature>
<feature type="transmembrane region" description="Helical" evidence="7">
    <location>
        <begin position="259"/>
        <end position="286"/>
    </location>
</feature>
<evidence type="ECO:0000256" key="3">
    <source>
        <dbReference type="ARBA" id="ARBA00022692"/>
    </source>
</evidence>
<dbReference type="Proteomes" id="UP000237846">
    <property type="component" value="Unassembled WGS sequence"/>
</dbReference>
<dbReference type="InterPro" id="IPR003838">
    <property type="entry name" value="ABC3_permease_C"/>
</dbReference>